<gene>
    <name evidence="7" type="ORF">H6P81_008559</name>
</gene>
<feature type="domain" description="BHLH" evidence="6">
    <location>
        <begin position="445"/>
        <end position="495"/>
    </location>
</feature>
<feature type="compositionally biased region" description="Basic and acidic residues" evidence="5">
    <location>
        <begin position="383"/>
        <end position="407"/>
    </location>
</feature>
<evidence type="ECO:0000313" key="7">
    <source>
        <dbReference type="EMBL" id="KAG9448594.1"/>
    </source>
</evidence>
<dbReference type="PANTHER" id="PTHR12565:SF184">
    <property type="entry name" value="BHLH TRANSCRIPTION FACTOR"/>
    <property type="match status" value="1"/>
</dbReference>
<evidence type="ECO:0000313" key="8">
    <source>
        <dbReference type="Proteomes" id="UP000825729"/>
    </source>
</evidence>
<keyword evidence="3" id="KW-0804">Transcription</keyword>
<proteinExistence type="predicted"/>
<dbReference type="InterPro" id="IPR036638">
    <property type="entry name" value="HLH_DNA-bd_sf"/>
</dbReference>
<dbReference type="SUPFAM" id="SSF47459">
    <property type="entry name" value="HLH, helix-loop-helix DNA-binding domain"/>
    <property type="match status" value="1"/>
</dbReference>
<protein>
    <recommendedName>
        <fullName evidence="6">BHLH domain-containing protein</fullName>
    </recommendedName>
</protein>
<dbReference type="EMBL" id="JAINDJ010000004">
    <property type="protein sequence ID" value="KAG9448594.1"/>
    <property type="molecule type" value="Genomic_DNA"/>
</dbReference>
<dbReference type="SMART" id="SM00353">
    <property type="entry name" value="HLH"/>
    <property type="match status" value="1"/>
</dbReference>
<reference evidence="7 8" key="1">
    <citation type="submission" date="2021-07" db="EMBL/GenBank/DDBJ databases">
        <title>The Aristolochia fimbriata genome: insights into angiosperm evolution, floral development and chemical biosynthesis.</title>
        <authorList>
            <person name="Jiao Y."/>
        </authorList>
    </citation>
    <scope>NUCLEOTIDE SEQUENCE [LARGE SCALE GENOMIC DNA]</scope>
    <source>
        <strain evidence="7">IBCAS-2021</strain>
        <tissue evidence="7">Leaf</tissue>
    </source>
</reference>
<evidence type="ECO:0000256" key="3">
    <source>
        <dbReference type="ARBA" id="ARBA00023163"/>
    </source>
</evidence>
<dbReference type="Proteomes" id="UP000825729">
    <property type="component" value="Unassembled WGS sequence"/>
</dbReference>
<name>A0AAV7EJ37_ARIFI</name>
<keyword evidence="4" id="KW-0539">Nucleus</keyword>
<organism evidence="7 8">
    <name type="scientific">Aristolochia fimbriata</name>
    <name type="common">White veined hardy Dutchman's pipe vine</name>
    <dbReference type="NCBI Taxonomy" id="158543"/>
    <lineage>
        <taxon>Eukaryota</taxon>
        <taxon>Viridiplantae</taxon>
        <taxon>Streptophyta</taxon>
        <taxon>Embryophyta</taxon>
        <taxon>Tracheophyta</taxon>
        <taxon>Spermatophyta</taxon>
        <taxon>Magnoliopsida</taxon>
        <taxon>Magnoliidae</taxon>
        <taxon>Piperales</taxon>
        <taxon>Aristolochiaceae</taxon>
        <taxon>Aristolochia</taxon>
    </lineage>
</organism>
<keyword evidence="2" id="KW-0805">Transcription regulation</keyword>
<evidence type="ECO:0000256" key="1">
    <source>
        <dbReference type="ARBA" id="ARBA00004123"/>
    </source>
</evidence>
<dbReference type="InterPro" id="IPR011598">
    <property type="entry name" value="bHLH_dom"/>
</dbReference>
<dbReference type="Gene3D" id="4.10.280.10">
    <property type="entry name" value="Helix-loop-helix DNA-binding domain"/>
    <property type="match status" value="1"/>
</dbReference>
<evidence type="ECO:0000256" key="4">
    <source>
        <dbReference type="ARBA" id="ARBA00023242"/>
    </source>
</evidence>
<dbReference type="GO" id="GO:0046983">
    <property type="term" value="F:protein dimerization activity"/>
    <property type="evidence" value="ECO:0007669"/>
    <property type="project" value="InterPro"/>
</dbReference>
<evidence type="ECO:0000259" key="6">
    <source>
        <dbReference type="PROSITE" id="PS50888"/>
    </source>
</evidence>
<accession>A0AAV7EJ37</accession>
<dbReference type="FunFam" id="4.10.280.10:FF:000002">
    <property type="entry name" value="Basic helix-loop-helix transcription factor"/>
    <property type="match status" value="1"/>
</dbReference>
<evidence type="ECO:0000256" key="2">
    <source>
        <dbReference type="ARBA" id="ARBA00023015"/>
    </source>
</evidence>
<sequence length="627" mass="68417">MGIENWENQKAEEKAWRGYKCRPFAMKPPSFFLLRSSALLYEFYEHESGSIKRLLTKRGQFERTQFREVSVKLQWSQGAKSSRVSELARAGVAAVGGVKGVLVFAESCRRSDWRFTGTNFPTSFPSESSLPVSSSSSSLSLVDSFCPGIWDPNGQNLVFAENSISAGTNSSNKVGTRRFCPASSRLGMEKHSEVDWNTANSVSKGVLLQTGAGFLPQSLSQIPTDSGFIERAARFSCFGGGNFSDMVNPFAVSESLGPYAKSGAIQPVEALPSNSIKTVSGEQTEKTELHLDGVPKDASMPTDHGGLAGGSPMKNERESGNLPRPSEEGKHGVGMPNNESDEAEFSGGGQEEPPNVENSAGEPLSRGFSSKKRKRSTQNAELEQFKGDLRSFPEATKENLDSKEKGEQNPSSTTPKTSSKHGKDSSQNSDAPKEDYIHIRARRGQATNSHSLAERVRREKISERMKFLQDLVPGCSKVTGKAVMLDEIINYVQSLQRQVEFLSMKLAAVNPRLDLNIEGLLSKDILQSRNTSTIGFPPDINMSHPQLHPSQQGLFSAGISVGNPPDALRRNINSQMAAANGYREATAQMPNMWDDELHNVIQMSFGGNVSFNPQDGSLPQGHMKVEL</sequence>
<comment type="subcellular location">
    <subcellularLocation>
        <location evidence="1">Nucleus</location>
    </subcellularLocation>
</comment>
<dbReference type="GO" id="GO:0005634">
    <property type="term" value="C:nucleus"/>
    <property type="evidence" value="ECO:0007669"/>
    <property type="project" value="UniProtKB-SubCell"/>
</dbReference>
<dbReference type="PANTHER" id="PTHR12565">
    <property type="entry name" value="STEROL REGULATORY ELEMENT-BINDING PROTEIN"/>
    <property type="match status" value="1"/>
</dbReference>
<dbReference type="Pfam" id="PF00010">
    <property type="entry name" value="HLH"/>
    <property type="match status" value="1"/>
</dbReference>
<dbReference type="AlphaFoldDB" id="A0AAV7EJ37"/>
<dbReference type="CDD" id="cd18919">
    <property type="entry name" value="bHLH_AtBPE_like"/>
    <property type="match status" value="1"/>
</dbReference>
<comment type="caution">
    <text evidence="7">The sequence shown here is derived from an EMBL/GenBank/DDBJ whole genome shotgun (WGS) entry which is preliminary data.</text>
</comment>
<dbReference type="GO" id="GO:0003700">
    <property type="term" value="F:DNA-binding transcription factor activity"/>
    <property type="evidence" value="ECO:0007669"/>
    <property type="project" value="TreeGrafter"/>
</dbReference>
<dbReference type="PROSITE" id="PS50888">
    <property type="entry name" value="BHLH"/>
    <property type="match status" value="1"/>
</dbReference>
<evidence type="ECO:0000256" key="5">
    <source>
        <dbReference type="SAM" id="MobiDB-lite"/>
    </source>
</evidence>
<keyword evidence="8" id="KW-1185">Reference proteome</keyword>
<feature type="region of interest" description="Disordered" evidence="5">
    <location>
        <begin position="292"/>
        <end position="432"/>
    </location>
</feature>
<dbReference type="InterPro" id="IPR024097">
    <property type="entry name" value="bHLH_ZIP_TF"/>
</dbReference>
<feature type="compositionally biased region" description="Basic and acidic residues" evidence="5">
    <location>
        <begin position="314"/>
        <end position="331"/>
    </location>
</feature>